<feature type="active site" description="Proton donor/acceptor" evidence="6">
    <location>
        <position position="150"/>
    </location>
</feature>
<evidence type="ECO:0000313" key="7">
    <source>
        <dbReference type="EMBL" id="BDU68256.1"/>
    </source>
</evidence>
<reference evidence="8" key="1">
    <citation type="journal article" date="2023" name="Int. J. Syst. Evol. Microbiol.">
        <title>Mesoterricola silvestris gen. nov., sp. nov., Mesoterricola sediminis sp. nov., Geothrix oryzae sp. nov., Geothrix edaphica sp. nov., Geothrix rubra sp. nov., and Geothrix limicola sp. nov., six novel members of Acidobacteriota isolated from soils.</title>
        <authorList>
            <person name="Itoh H."/>
            <person name="Sugisawa Y."/>
            <person name="Mise K."/>
            <person name="Xu Z."/>
            <person name="Kuniyasu M."/>
            <person name="Ushijima N."/>
            <person name="Kawano K."/>
            <person name="Kobayashi E."/>
            <person name="Shiratori Y."/>
            <person name="Masuda Y."/>
            <person name="Senoo K."/>
        </authorList>
    </citation>
    <scope>NUCLEOTIDE SEQUENCE [LARGE SCALE GENOMIC DNA]</scope>
    <source>
        <strain evidence="8">Red222</strain>
    </source>
</reference>
<dbReference type="InterPro" id="IPR002915">
    <property type="entry name" value="DeoC/FbaB/LacD_aldolase"/>
</dbReference>
<dbReference type="InterPro" id="IPR013785">
    <property type="entry name" value="Aldolase_TIM"/>
</dbReference>
<dbReference type="NCBIfam" id="TIGR00126">
    <property type="entry name" value="deoC"/>
    <property type="match status" value="1"/>
</dbReference>
<evidence type="ECO:0000256" key="2">
    <source>
        <dbReference type="ARBA" id="ARBA00022490"/>
    </source>
</evidence>
<dbReference type="EMBL" id="AP027079">
    <property type="protein sequence ID" value="BDU68256.1"/>
    <property type="molecule type" value="Genomic_DNA"/>
</dbReference>
<evidence type="ECO:0000313" key="8">
    <source>
        <dbReference type="Proteomes" id="UP001242010"/>
    </source>
</evidence>
<keyword evidence="8" id="KW-1185">Reference proteome</keyword>
<evidence type="ECO:0000256" key="5">
    <source>
        <dbReference type="ARBA" id="ARBA00048791"/>
    </source>
</evidence>
<dbReference type="InterPro" id="IPR028581">
    <property type="entry name" value="DeoC_typeI"/>
</dbReference>
<comment type="similarity">
    <text evidence="1 6">Belongs to the DeoC/FbaB aldolase family. DeoC type 1 subfamily.</text>
</comment>
<keyword evidence="3 6" id="KW-0456">Lyase</keyword>
<evidence type="ECO:0000256" key="1">
    <source>
        <dbReference type="ARBA" id="ARBA00010936"/>
    </source>
</evidence>
<keyword evidence="2 6" id="KW-0963">Cytoplasm</keyword>
<sequence>MMEGMIDPLLDLTAELRARLQPLAGDARPQLLGCVEEMCLFRDGSGQHHRTAAQVAPPAGPWDLSPLIDHTLLKADATGAQVEVLCAEARKHGFASVCVNPLWVPLAASVLKGSAVRTCTVVGFPLGASALRAKAREAEQALHDGAQEVDMVLAIGAAKGGDWDTVRRDLEGLRAAVPAPAVLKVILETCLLSEEEKTRACALALEAGLDFVKTSTGFSTGGATEADVALMRRTVGTAMGVKASGGIRTYEGALRMVLAGATRLGLSASVAVVQGEVGSGSY</sequence>
<dbReference type="PANTHER" id="PTHR10889:SF1">
    <property type="entry name" value="DEOXYRIBOSE-PHOSPHATE ALDOLASE"/>
    <property type="match status" value="1"/>
</dbReference>
<proteinExistence type="inferred from homology"/>
<comment type="subcellular location">
    <subcellularLocation>
        <location evidence="6">Cytoplasm</location>
    </subcellularLocation>
</comment>
<gene>
    <name evidence="6 7" type="primary">deoC</name>
    <name evidence="7" type="ORF">GETHOR_03570</name>
</gene>
<evidence type="ECO:0000256" key="4">
    <source>
        <dbReference type="ARBA" id="ARBA00023270"/>
    </source>
</evidence>
<accession>A0ABM8DMW2</accession>
<dbReference type="SMART" id="SM01133">
    <property type="entry name" value="DeoC"/>
    <property type="match status" value="1"/>
</dbReference>
<feature type="active site" description="Schiff-base intermediate with acetaldehyde" evidence="6">
    <location>
        <position position="213"/>
    </location>
</feature>
<organism evidence="7 8">
    <name type="scientific">Geothrix oryzae</name>
    <dbReference type="NCBI Taxonomy" id="2927975"/>
    <lineage>
        <taxon>Bacteria</taxon>
        <taxon>Pseudomonadati</taxon>
        <taxon>Acidobacteriota</taxon>
        <taxon>Holophagae</taxon>
        <taxon>Holophagales</taxon>
        <taxon>Holophagaceae</taxon>
        <taxon>Geothrix</taxon>
    </lineage>
</organism>
<comment type="function">
    <text evidence="6">Catalyzes a reversible aldol reaction between acetaldehyde and D-glyceraldehyde 3-phosphate to generate 2-deoxy-D-ribose 5-phosphate.</text>
</comment>
<comment type="catalytic activity">
    <reaction evidence="5 6">
        <text>2-deoxy-D-ribose 5-phosphate = D-glyceraldehyde 3-phosphate + acetaldehyde</text>
        <dbReference type="Rhea" id="RHEA:12821"/>
        <dbReference type="ChEBI" id="CHEBI:15343"/>
        <dbReference type="ChEBI" id="CHEBI:59776"/>
        <dbReference type="ChEBI" id="CHEBI:62877"/>
        <dbReference type="EC" id="4.1.2.4"/>
    </reaction>
</comment>
<dbReference type="Gene3D" id="3.20.20.70">
    <property type="entry name" value="Aldolase class I"/>
    <property type="match status" value="1"/>
</dbReference>
<evidence type="ECO:0000256" key="6">
    <source>
        <dbReference type="HAMAP-Rule" id="MF_00114"/>
    </source>
</evidence>
<comment type="pathway">
    <text evidence="6">Carbohydrate degradation; 2-deoxy-D-ribose 1-phosphate degradation; D-glyceraldehyde 3-phosphate and acetaldehyde from 2-deoxy-alpha-D-ribose 1-phosphate: step 2/2.</text>
</comment>
<dbReference type="Pfam" id="PF01791">
    <property type="entry name" value="DeoC"/>
    <property type="match status" value="1"/>
</dbReference>
<dbReference type="InterPro" id="IPR011343">
    <property type="entry name" value="DeoC"/>
</dbReference>
<protein>
    <recommendedName>
        <fullName evidence="6">Deoxyribose-phosphate aldolase</fullName>
        <shortName evidence="6">DERA</shortName>
        <ecNumber evidence="6">4.1.2.4</ecNumber>
    </recommendedName>
    <alternativeName>
        <fullName evidence="6">2-deoxy-D-ribose 5-phosphate aldolase</fullName>
    </alternativeName>
    <alternativeName>
        <fullName evidence="6">Phosphodeoxyriboaldolase</fullName>
        <shortName evidence="6">Deoxyriboaldolase</shortName>
    </alternativeName>
</protein>
<dbReference type="EC" id="4.1.2.4" evidence="6"/>
<dbReference type="CDD" id="cd00959">
    <property type="entry name" value="DeoC"/>
    <property type="match status" value="1"/>
</dbReference>
<name>A0ABM8DMW2_9BACT</name>
<dbReference type="SUPFAM" id="SSF51569">
    <property type="entry name" value="Aldolase"/>
    <property type="match status" value="1"/>
</dbReference>
<evidence type="ECO:0000256" key="3">
    <source>
        <dbReference type="ARBA" id="ARBA00023239"/>
    </source>
</evidence>
<dbReference type="HAMAP" id="MF_00114">
    <property type="entry name" value="DeoC_type1"/>
    <property type="match status" value="1"/>
</dbReference>
<dbReference type="Proteomes" id="UP001242010">
    <property type="component" value="Chromosome"/>
</dbReference>
<dbReference type="PANTHER" id="PTHR10889">
    <property type="entry name" value="DEOXYRIBOSE-PHOSPHATE ALDOLASE"/>
    <property type="match status" value="1"/>
</dbReference>
<feature type="active site" description="Proton donor/acceptor" evidence="6">
    <location>
        <position position="242"/>
    </location>
</feature>
<keyword evidence="4 6" id="KW-0704">Schiff base</keyword>